<keyword evidence="7 8" id="KW-0472">Membrane</keyword>
<dbReference type="InterPro" id="IPR020846">
    <property type="entry name" value="MFS_dom"/>
</dbReference>
<evidence type="ECO:0000313" key="11">
    <source>
        <dbReference type="Proteomes" id="UP000004471"/>
    </source>
</evidence>
<dbReference type="InterPro" id="IPR036259">
    <property type="entry name" value="MFS_trans_sf"/>
</dbReference>
<dbReference type="PATRIC" id="fig|629262.5.peg.5716"/>
<name>F3FX83_PSESX</name>
<evidence type="ECO:0000256" key="1">
    <source>
        <dbReference type="ARBA" id="ARBA00004651"/>
    </source>
</evidence>
<evidence type="ECO:0000256" key="2">
    <source>
        <dbReference type="ARBA" id="ARBA00022448"/>
    </source>
</evidence>
<accession>F3FX83</accession>
<evidence type="ECO:0000256" key="6">
    <source>
        <dbReference type="ARBA" id="ARBA00022989"/>
    </source>
</evidence>
<evidence type="ECO:0000256" key="4">
    <source>
        <dbReference type="ARBA" id="ARBA00022692"/>
    </source>
</evidence>
<comment type="subcellular location">
    <subcellularLocation>
        <location evidence="1">Cell membrane</location>
        <topology evidence="1">Multi-pass membrane protein</topology>
    </subcellularLocation>
</comment>
<keyword evidence="2" id="KW-0813">Transport</keyword>
<feature type="transmembrane region" description="Helical" evidence="8">
    <location>
        <begin position="12"/>
        <end position="32"/>
    </location>
</feature>
<evidence type="ECO:0000313" key="10">
    <source>
        <dbReference type="EMBL" id="EGH34825.1"/>
    </source>
</evidence>
<dbReference type="AlphaFoldDB" id="F3FX83"/>
<organism evidence="10 11">
    <name type="scientific">Pseudomonas syringae pv. japonica str. M301072</name>
    <dbReference type="NCBI Taxonomy" id="629262"/>
    <lineage>
        <taxon>Bacteria</taxon>
        <taxon>Pseudomonadati</taxon>
        <taxon>Pseudomonadota</taxon>
        <taxon>Gammaproteobacteria</taxon>
        <taxon>Pseudomonadales</taxon>
        <taxon>Pseudomonadaceae</taxon>
        <taxon>Pseudomonas</taxon>
        <taxon>Pseudomonas syringae</taxon>
    </lineage>
</organism>
<evidence type="ECO:0000256" key="7">
    <source>
        <dbReference type="ARBA" id="ARBA00023136"/>
    </source>
</evidence>
<dbReference type="SUPFAM" id="SSF103473">
    <property type="entry name" value="MFS general substrate transporter"/>
    <property type="match status" value="1"/>
</dbReference>
<feature type="domain" description="Major facilitator superfamily (MFS) profile" evidence="9">
    <location>
        <begin position="1"/>
        <end position="71"/>
    </location>
</feature>
<keyword evidence="5" id="KW-0769">Symport</keyword>
<evidence type="ECO:0000259" key="9">
    <source>
        <dbReference type="PROSITE" id="PS50850"/>
    </source>
</evidence>
<gene>
    <name evidence="10" type="ORF">PSYJA_39985</name>
</gene>
<feature type="non-terminal residue" evidence="10">
    <location>
        <position position="1"/>
    </location>
</feature>
<evidence type="ECO:0000256" key="3">
    <source>
        <dbReference type="ARBA" id="ARBA00022475"/>
    </source>
</evidence>
<keyword evidence="3" id="KW-1003">Cell membrane</keyword>
<dbReference type="InterPro" id="IPR051084">
    <property type="entry name" value="H+-coupled_symporters"/>
</dbReference>
<evidence type="ECO:0000256" key="8">
    <source>
        <dbReference type="SAM" id="Phobius"/>
    </source>
</evidence>
<feature type="transmembrane region" description="Helical" evidence="8">
    <location>
        <begin position="44"/>
        <end position="63"/>
    </location>
</feature>
<reference evidence="10 11" key="1">
    <citation type="journal article" date="2011" name="PLoS Pathog.">
        <title>Dynamic evolution of pathogenicity revealed by sequencing and comparative genomics of 19 Pseudomonas syringae isolates.</title>
        <authorList>
            <person name="Baltrus D.A."/>
            <person name="Nishimura M.T."/>
            <person name="Romanchuk A."/>
            <person name="Chang J.H."/>
            <person name="Mukhtar M.S."/>
            <person name="Cherkis K."/>
            <person name="Roach J."/>
            <person name="Grant S.R."/>
            <person name="Jones C.D."/>
            <person name="Dangl J.L."/>
        </authorList>
    </citation>
    <scope>NUCLEOTIDE SEQUENCE [LARGE SCALE GENOMIC DNA]</scope>
    <source>
        <strain evidence="11">M301072PT</strain>
    </source>
</reference>
<dbReference type="HOGENOM" id="CLU_2728374_0_0_6"/>
<dbReference type="PROSITE" id="PS50850">
    <property type="entry name" value="MFS"/>
    <property type="match status" value="1"/>
</dbReference>
<comment type="caution">
    <text evidence="10">The sequence shown here is derived from an EMBL/GenBank/DDBJ whole genome shotgun (WGS) entry which is preliminary data.</text>
</comment>
<dbReference type="Proteomes" id="UP000004471">
    <property type="component" value="Unassembled WGS sequence"/>
</dbReference>
<dbReference type="GO" id="GO:0015293">
    <property type="term" value="F:symporter activity"/>
    <property type="evidence" value="ECO:0007669"/>
    <property type="project" value="UniProtKB-KW"/>
</dbReference>
<keyword evidence="4 8" id="KW-0812">Transmembrane</keyword>
<sequence length="71" mass="8011">GQRGFYASFQYVTLIGGQLLAVLTVVILQQFLTTEELRDYGWRIPFVIGAGAAVIALLLRRTLNETDRRLK</sequence>
<dbReference type="Gene3D" id="1.20.1250.20">
    <property type="entry name" value="MFS general substrate transporter like domains"/>
    <property type="match status" value="1"/>
</dbReference>
<dbReference type="PANTHER" id="PTHR43528:SF1">
    <property type="entry name" value="ALPHA-KETOGLUTARATE PERMEASE"/>
    <property type="match status" value="1"/>
</dbReference>
<dbReference type="EMBL" id="AEAH01002930">
    <property type="protein sequence ID" value="EGH34825.1"/>
    <property type="molecule type" value="Genomic_DNA"/>
</dbReference>
<keyword evidence="6 8" id="KW-1133">Transmembrane helix</keyword>
<dbReference type="GO" id="GO:0005886">
    <property type="term" value="C:plasma membrane"/>
    <property type="evidence" value="ECO:0007669"/>
    <property type="project" value="UniProtKB-SubCell"/>
</dbReference>
<protein>
    <submittedName>
        <fullName evidence="10">Citrate-proton symport</fullName>
    </submittedName>
</protein>
<proteinExistence type="predicted"/>
<evidence type="ECO:0000256" key="5">
    <source>
        <dbReference type="ARBA" id="ARBA00022847"/>
    </source>
</evidence>
<dbReference type="PANTHER" id="PTHR43528">
    <property type="entry name" value="ALPHA-KETOGLUTARATE PERMEASE"/>
    <property type="match status" value="1"/>
</dbReference>